<reference evidence="5" key="1">
    <citation type="submission" date="2022-06" db="EMBL/GenBank/DDBJ databases">
        <title>Alkalimarinus sp. nov., isolated from gut of a Alitta virens.</title>
        <authorList>
            <person name="Yang A.I."/>
            <person name="Shin N.-R."/>
        </authorList>
    </citation>
    <scope>NUCLEOTIDE SEQUENCE</scope>
    <source>
        <strain evidence="5">A2M4</strain>
    </source>
</reference>
<feature type="domain" description="Peptidase M20 dimerisation" evidence="4">
    <location>
        <begin position="180"/>
        <end position="288"/>
    </location>
</feature>
<dbReference type="Proteomes" id="UP001163739">
    <property type="component" value="Chromosome"/>
</dbReference>
<dbReference type="SUPFAM" id="SSF53187">
    <property type="entry name" value="Zn-dependent exopeptidases"/>
    <property type="match status" value="1"/>
</dbReference>
<dbReference type="RefSeq" id="WP_265047212.1">
    <property type="nucleotide sequence ID" value="NZ_CP100390.1"/>
</dbReference>
<evidence type="ECO:0000259" key="4">
    <source>
        <dbReference type="Pfam" id="PF07687"/>
    </source>
</evidence>
<protein>
    <submittedName>
        <fullName evidence="5">Acetylornithine deacetylase</fullName>
        <ecNumber evidence="5">3.5.1.16</ecNumber>
    </submittedName>
</protein>
<keyword evidence="3" id="KW-0170">Cobalt</keyword>
<sequence>MVNDAVLPSFEKMLMQLVSVPSVSSPSATWDQSNSQVIELLANWFGALGFAVERMDVPGYPGKQNLIATMGQGPGGLVLAGHTDTVPFDQAKWRSDPFTLSYRDNRFYGLGSCDMKGFFPVILSAVQAFSGADFRQPLIIIATADEESSMSGARALAEAGRPKARCAVIGEPTGLKPIRMHKGMMMECIRLQGRSGHSSNPLLGRSALDCMIDVLADLSLFRQELQAQYRNPAFEIDIPTMNFGHIHGGDNPNRICGACELQFDLRPLPGMDIETLQGIIRQRVSPIAQRHQVGLEIEHLFGGVPAFETPAESPFVAVCERLSGYTSEAVAFATEAPYLQSLGMETIVMGPGSIDQAHQPDEFLAIDQVKPAVKILEGLIKQYCIDDLAALSSDEGEREGE</sequence>
<evidence type="ECO:0000256" key="1">
    <source>
        <dbReference type="ARBA" id="ARBA00022723"/>
    </source>
</evidence>
<dbReference type="PANTHER" id="PTHR43808">
    <property type="entry name" value="ACETYLORNITHINE DEACETYLASE"/>
    <property type="match status" value="1"/>
</dbReference>
<dbReference type="PANTHER" id="PTHR43808:SF1">
    <property type="entry name" value="ACETYLORNITHINE DEACETYLASE"/>
    <property type="match status" value="1"/>
</dbReference>
<gene>
    <name evidence="5" type="primary">argE</name>
    <name evidence="5" type="ORF">NKI27_16920</name>
</gene>
<evidence type="ECO:0000313" key="6">
    <source>
        <dbReference type="Proteomes" id="UP001163739"/>
    </source>
</evidence>
<evidence type="ECO:0000256" key="3">
    <source>
        <dbReference type="ARBA" id="ARBA00023285"/>
    </source>
</evidence>
<evidence type="ECO:0000256" key="2">
    <source>
        <dbReference type="ARBA" id="ARBA00022801"/>
    </source>
</evidence>
<dbReference type="CDD" id="cd03894">
    <property type="entry name" value="M20_ArgE"/>
    <property type="match status" value="1"/>
</dbReference>
<keyword evidence="1" id="KW-0479">Metal-binding</keyword>
<dbReference type="SUPFAM" id="SSF55031">
    <property type="entry name" value="Bacterial exopeptidase dimerisation domain"/>
    <property type="match status" value="1"/>
</dbReference>
<keyword evidence="2 5" id="KW-0378">Hydrolase</keyword>
<dbReference type="Pfam" id="PF07687">
    <property type="entry name" value="M20_dimer"/>
    <property type="match status" value="1"/>
</dbReference>
<organism evidence="5 6">
    <name type="scientific">Alkalimarinus alittae</name>
    <dbReference type="NCBI Taxonomy" id="2961619"/>
    <lineage>
        <taxon>Bacteria</taxon>
        <taxon>Pseudomonadati</taxon>
        <taxon>Pseudomonadota</taxon>
        <taxon>Gammaproteobacteria</taxon>
        <taxon>Alteromonadales</taxon>
        <taxon>Alteromonadaceae</taxon>
        <taxon>Alkalimarinus</taxon>
    </lineage>
</organism>
<keyword evidence="6" id="KW-1185">Reference proteome</keyword>
<dbReference type="Gene3D" id="3.40.630.10">
    <property type="entry name" value="Zn peptidases"/>
    <property type="match status" value="1"/>
</dbReference>
<dbReference type="GO" id="GO:0008777">
    <property type="term" value="F:acetylornithine deacetylase activity"/>
    <property type="evidence" value="ECO:0007669"/>
    <property type="project" value="UniProtKB-EC"/>
</dbReference>
<dbReference type="EMBL" id="CP100390">
    <property type="protein sequence ID" value="UZE95722.1"/>
    <property type="molecule type" value="Genomic_DNA"/>
</dbReference>
<dbReference type="InterPro" id="IPR011650">
    <property type="entry name" value="Peptidase_M20_dimer"/>
</dbReference>
<dbReference type="NCBIfam" id="TIGR01892">
    <property type="entry name" value="AcOrn-deacetyl"/>
    <property type="match status" value="1"/>
</dbReference>
<evidence type="ECO:0000313" key="5">
    <source>
        <dbReference type="EMBL" id="UZE95722.1"/>
    </source>
</evidence>
<dbReference type="NCBIfam" id="NF003474">
    <property type="entry name" value="PRK05111.1"/>
    <property type="match status" value="1"/>
</dbReference>
<name>A0ABY6N144_9ALTE</name>
<accession>A0ABY6N144</accession>
<dbReference type="HAMAP" id="MF_01108">
    <property type="entry name" value="ArgE"/>
    <property type="match status" value="1"/>
</dbReference>
<dbReference type="EC" id="3.5.1.16" evidence="5"/>
<proteinExistence type="inferred from homology"/>
<dbReference type="Gene3D" id="3.30.70.360">
    <property type="match status" value="1"/>
</dbReference>
<dbReference type="Pfam" id="PF01546">
    <property type="entry name" value="Peptidase_M20"/>
    <property type="match status" value="1"/>
</dbReference>
<dbReference type="InterPro" id="IPR036264">
    <property type="entry name" value="Bact_exopeptidase_dim_dom"/>
</dbReference>
<dbReference type="InterPro" id="IPR050072">
    <property type="entry name" value="Peptidase_M20A"/>
</dbReference>
<dbReference type="InterPro" id="IPR002933">
    <property type="entry name" value="Peptidase_M20"/>
</dbReference>
<dbReference type="InterPro" id="IPR010169">
    <property type="entry name" value="AcOrn-deacetyl"/>
</dbReference>